<feature type="compositionally biased region" description="Low complexity" evidence="10">
    <location>
        <begin position="1128"/>
        <end position="1141"/>
    </location>
</feature>
<keyword evidence="13" id="KW-0808">Transferase</keyword>
<dbReference type="SUPFAM" id="SSF48576">
    <property type="entry name" value="Terpenoid synthases"/>
    <property type="match status" value="1"/>
</dbReference>
<feature type="region of interest" description="Disordered" evidence="10">
    <location>
        <begin position="1041"/>
        <end position="1073"/>
    </location>
</feature>
<dbReference type="AlphaFoldDB" id="V5FLA2"/>
<evidence type="ECO:0000259" key="12">
    <source>
        <dbReference type="PROSITE" id="PS51397"/>
    </source>
</evidence>
<gene>
    <name evidence="13" type="ORF">PVAR5_1201</name>
</gene>
<dbReference type="eggNOG" id="KOG1212">
    <property type="taxonomic scope" value="Eukaryota"/>
</dbReference>
<dbReference type="InParanoid" id="V5FLA2"/>
<accession>V5FLA2</accession>
<evidence type="ECO:0000256" key="2">
    <source>
        <dbReference type="ARBA" id="ARBA00006333"/>
    </source>
</evidence>
<feature type="domain" description="WLM" evidence="12">
    <location>
        <begin position="901"/>
        <end position="1038"/>
    </location>
</feature>
<dbReference type="Pfam" id="PF08325">
    <property type="entry name" value="WLM"/>
    <property type="match status" value="1"/>
</dbReference>
<dbReference type="Pfam" id="PF19086">
    <property type="entry name" value="Terpene_syn_C_2"/>
    <property type="match status" value="1"/>
</dbReference>
<dbReference type="HOGENOM" id="CLU_264180_0_0_1"/>
<dbReference type="InterPro" id="IPR001876">
    <property type="entry name" value="Znf_RanBP2"/>
</dbReference>
<feature type="region of interest" description="Disordered" evidence="10">
    <location>
        <begin position="1"/>
        <end position="27"/>
    </location>
</feature>
<feature type="compositionally biased region" description="Polar residues" evidence="10">
    <location>
        <begin position="1"/>
        <end position="14"/>
    </location>
</feature>
<dbReference type="SFLD" id="SFLDG01020">
    <property type="entry name" value="Terpene_Cyclase_Like_2"/>
    <property type="match status" value="1"/>
</dbReference>
<dbReference type="GO" id="GO:0016740">
    <property type="term" value="F:transferase activity"/>
    <property type="evidence" value="ECO:0007669"/>
    <property type="project" value="UniProtKB-KW"/>
</dbReference>
<dbReference type="GO" id="GO:0010333">
    <property type="term" value="F:terpene synthase activity"/>
    <property type="evidence" value="ECO:0007669"/>
    <property type="project" value="InterPro"/>
</dbReference>
<reference evidence="14" key="1">
    <citation type="journal article" date="2014" name="Genome Announc.">
        <title>Draft genome sequence of the formaldehyde-resistant fungus Byssochlamys spectabilis No. 5 (anamorph Paecilomyces variotii No. 5) (NBRC109023).</title>
        <authorList>
            <person name="Oka T."/>
            <person name="Ekino K."/>
            <person name="Fukuda K."/>
            <person name="Nomura Y."/>
        </authorList>
    </citation>
    <scope>NUCLEOTIDE SEQUENCE [LARGE SCALE GENOMIC DNA]</scope>
    <source>
        <strain evidence="14">No. 5 / NBRC 109023</strain>
    </source>
</reference>
<dbReference type="InterPro" id="IPR036928">
    <property type="entry name" value="AS_sf"/>
</dbReference>
<dbReference type="SFLD" id="SFLDS00005">
    <property type="entry name" value="Isoprenoid_Synthase_Type_I"/>
    <property type="match status" value="1"/>
</dbReference>
<dbReference type="SUPFAM" id="SSF75304">
    <property type="entry name" value="Amidase signature (AS) enzymes"/>
    <property type="match status" value="1"/>
</dbReference>
<dbReference type="OrthoDB" id="2861623at2759"/>
<dbReference type="PROSITE" id="PS50199">
    <property type="entry name" value="ZF_RANBP2_2"/>
    <property type="match status" value="1"/>
</dbReference>
<comment type="similarity">
    <text evidence="2">Belongs to the terpene synthase family.</text>
</comment>
<organism evidence="13 14">
    <name type="scientific">Byssochlamys spectabilis (strain No. 5 / NBRC 109023)</name>
    <name type="common">Paecilomyces variotii</name>
    <dbReference type="NCBI Taxonomy" id="1356009"/>
    <lineage>
        <taxon>Eukaryota</taxon>
        <taxon>Fungi</taxon>
        <taxon>Dikarya</taxon>
        <taxon>Ascomycota</taxon>
        <taxon>Pezizomycotina</taxon>
        <taxon>Eurotiomycetes</taxon>
        <taxon>Eurotiomycetidae</taxon>
        <taxon>Eurotiales</taxon>
        <taxon>Thermoascaceae</taxon>
        <taxon>Paecilomyces</taxon>
    </lineage>
</organism>
<comment type="catalytic activity">
    <reaction evidence="1">
        <text>a monocarboxylic acid amide + H2O = a monocarboxylate + NH4(+)</text>
        <dbReference type="Rhea" id="RHEA:12020"/>
        <dbReference type="ChEBI" id="CHEBI:15377"/>
        <dbReference type="ChEBI" id="CHEBI:28938"/>
        <dbReference type="ChEBI" id="CHEBI:35757"/>
        <dbReference type="ChEBI" id="CHEBI:83628"/>
        <dbReference type="EC" id="3.5.1.4"/>
    </reaction>
</comment>
<evidence type="ECO:0000256" key="5">
    <source>
        <dbReference type="ARBA" id="ARBA00022723"/>
    </source>
</evidence>
<comment type="caution">
    <text evidence="13">The sequence shown here is derived from an EMBL/GenBank/DDBJ whole genome shotgun (WGS) entry which is preliminary data.</text>
</comment>
<dbReference type="Gene3D" id="2.30.30.380">
    <property type="entry name" value="Zn-finger domain of Sec23/24"/>
    <property type="match status" value="1"/>
</dbReference>
<dbReference type="InterPro" id="IPR023631">
    <property type="entry name" value="Amidase_dom"/>
</dbReference>
<dbReference type="InterPro" id="IPR008949">
    <property type="entry name" value="Isoprenoid_synthase_dom_sf"/>
</dbReference>
<keyword evidence="6 9" id="KW-0863">Zinc-finger</keyword>
<dbReference type="EMBL" id="BAUL01000031">
    <property type="protein sequence ID" value="GAD92608.1"/>
    <property type="molecule type" value="Genomic_DNA"/>
</dbReference>
<dbReference type="GO" id="GO:0008270">
    <property type="term" value="F:zinc ion binding"/>
    <property type="evidence" value="ECO:0007669"/>
    <property type="project" value="UniProtKB-KW"/>
</dbReference>
<sequence length="1268" mass="142785">MSPPQEQLAMSTWSVLPPEPSDSDKQMTRKEVLQVLRNEEIRIPDLSPYFRHWPSKIHPELDCLRVDVEKWLDSIIPQNKALNAFKASDFGLFGATWWPCAVNLSRLKIVTYIAIWLFIWDDEIDNAAGFMWDDWDAAQKFRLDTLDYVQYCLGLGGTDQTDPEPMNPIIRAFHVIGLAIRDASTRTQRKMFYDEMAEFMKQSEQEQHLRLNNSHLPSLSEFWSYRLGASAVFVCLAVNEYAYGDVELPDKAFENVDMREIWKLTNIIISAVNDILSLKKEIAKEAVDSVIPILYVKLGSLQAAMDKTTEFIASMVRKFDEAEARLLERYRTADDDLQLQLRKFIVGAKQYCTGNLRWSLETKRYREVARIAKEARDKSIELVHPPVPDVPTELPLNVSGIPKQLLTPAEVEITETPPEVLIESLASGKLTSVEVVNAFLRRAGLAQKLVNCITELLPEEALERAKYLDDYLKEHKKPIGPLHGIPISVKEHIAMKGRGLNAGFVAWWDRVASEDSHALQILWKAGCVFYARTTQPQTLMHLACSSNLYGETVNGFNRQLTCGGSSGGEGALLGLNGSVLGLGTDIGGSIRNPAANNGVYGLRPTGGRFPFDGLAAARGAHGIPAVMGPLSTSRAGLRLLMKTALAAKPWLKESSLFPFPWRDQESYLQCGPEKRLKVAIIWDDGVVRPHPPVTRALKELVDKLKNIPGVEIVDWKPYRHDYGWERIASLYYCDGALEDLDILTDGGEPMMPLSEFIIKSNPYRKRLQMEDLWDLLQKNEEYRRAYAKQWNDTATGIDSDGNPVGMVDVLLCPVGPGAAPPINEARYWGYTAQWNLLDYPAAVFPVTRVLPDIDTVEVDYKPRNEKDEHNYKLYDPEVYRDAPVSLQLVARPFDDEKERHLLGLNFDRGRKICLRLRHPSDERQFLGLEEVIDTMLHELCHNNIGPHNSEFNKLWDQLRDEYTTLKIRGYTGEGFLSEGKRLGGRRMPMDEARRVARANAEKRRTLYAGSGQKLGGAPVRRGADIRKIIADAAQRRIDVTRGCASETDQTSRLADEVSQNGFRTKAEEEDANEQAIMQAYIELLQEEEREKYGESYIPPSQELPAGPRTTLSPPPVPESSKPRPPTQPRSSSTPQDPSSQTLNNTSYDAPWTCPICTLENPPAYLCCDACTTERPVPSSMKSSSDSSDKGKGAERPGQNPVRRNTIKSSTTDRLVRPRSNAAEMLSVLEKERESKSKRPLGWLCHQCGAFMESQWWTCSSCGTMKQVS</sequence>
<evidence type="ECO:0000256" key="3">
    <source>
        <dbReference type="ARBA" id="ARBA00009199"/>
    </source>
</evidence>
<dbReference type="Gene3D" id="1.10.600.10">
    <property type="entry name" value="Farnesyl Diphosphate Synthase"/>
    <property type="match status" value="1"/>
</dbReference>
<dbReference type="Pfam" id="PF01425">
    <property type="entry name" value="Amidase"/>
    <property type="match status" value="1"/>
</dbReference>
<evidence type="ECO:0000256" key="8">
    <source>
        <dbReference type="ARBA" id="ARBA00022833"/>
    </source>
</evidence>
<dbReference type="PROSITE" id="PS00571">
    <property type="entry name" value="AMIDASES"/>
    <property type="match status" value="1"/>
</dbReference>
<evidence type="ECO:0000256" key="6">
    <source>
        <dbReference type="ARBA" id="ARBA00022771"/>
    </source>
</evidence>
<feature type="compositionally biased region" description="Polar residues" evidence="10">
    <location>
        <begin position="1046"/>
        <end position="1062"/>
    </location>
</feature>
<protein>
    <recommendedName>
        <fullName evidence="4">amidase</fullName>
        <ecNumber evidence="4">3.5.1.4</ecNumber>
    </recommendedName>
</protein>
<evidence type="ECO:0000313" key="13">
    <source>
        <dbReference type="EMBL" id="GAD92608.1"/>
    </source>
</evidence>
<evidence type="ECO:0000256" key="7">
    <source>
        <dbReference type="ARBA" id="ARBA00022801"/>
    </source>
</evidence>
<dbReference type="PROSITE" id="PS01358">
    <property type="entry name" value="ZF_RANBP2_1"/>
    <property type="match status" value="1"/>
</dbReference>
<dbReference type="Proteomes" id="UP000018001">
    <property type="component" value="Unassembled WGS sequence"/>
</dbReference>
<dbReference type="eggNOG" id="KOG1558">
    <property type="taxonomic scope" value="Eukaryota"/>
</dbReference>
<dbReference type="GO" id="GO:0008299">
    <property type="term" value="P:isoprenoid biosynthetic process"/>
    <property type="evidence" value="ECO:0007669"/>
    <property type="project" value="UniProtKB-ARBA"/>
</dbReference>
<feature type="region of interest" description="Disordered" evidence="10">
    <location>
        <begin position="1090"/>
        <end position="1145"/>
    </location>
</feature>
<proteinExistence type="inferred from homology"/>
<dbReference type="PANTHER" id="PTHR46072">
    <property type="entry name" value="AMIDASE-RELATED-RELATED"/>
    <property type="match status" value="1"/>
</dbReference>
<dbReference type="InterPro" id="IPR020556">
    <property type="entry name" value="Amidase_CS"/>
</dbReference>
<name>V5FLA2_BYSSN</name>
<dbReference type="PANTHER" id="PTHR46072:SF4">
    <property type="entry name" value="AMIDASE C550.07-RELATED"/>
    <property type="match status" value="1"/>
</dbReference>
<keyword evidence="14" id="KW-1185">Reference proteome</keyword>
<feature type="domain" description="RanBP2-type" evidence="11">
    <location>
        <begin position="1147"/>
        <end position="1176"/>
    </location>
</feature>
<dbReference type="GO" id="GO:0004040">
    <property type="term" value="F:amidase activity"/>
    <property type="evidence" value="ECO:0007669"/>
    <property type="project" value="UniProtKB-EC"/>
</dbReference>
<evidence type="ECO:0000259" key="11">
    <source>
        <dbReference type="PROSITE" id="PS50199"/>
    </source>
</evidence>
<evidence type="ECO:0000256" key="10">
    <source>
        <dbReference type="SAM" id="MobiDB-lite"/>
    </source>
</evidence>
<keyword evidence="8" id="KW-0862">Zinc</keyword>
<evidence type="ECO:0000313" key="14">
    <source>
        <dbReference type="Proteomes" id="UP000018001"/>
    </source>
</evidence>
<feature type="region of interest" description="Disordered" evidence="10">
    <location>
        <begin position="1174"/>
        <end position="1220"/>
    </location>
</feature>
<evidence type="ECO:0000256" key="9">
    <source>
        <dbReference type="PROSITE-ProRule" id="PRU00322"/>
    </source>
</evidence>
<keyword evidence="7" id="KW-0378">Hydrolase</keyword>
<dbReference type="InterPro" id="IPR034686">
    <property type="entry name" value="Terpene_cyclase-like_2"/>
</dbReference>
<dbReference type="EC" id="3.5.1.4" evidence="4"/>
<dbReference type="PROSITE" id="PS51397">
    <property type="entry name" value="WLM"/>
    <property type="match status" value="1"/>
</dbReference>
<feature type="compositionally biased region" description="Pro residues" evidence="10">
    <location>
        <begin position="1112"/>
        <end position="1127"/>
    </location>
</feature>
<evidence type="ECO:0000256" key="1">
    <source>
        <dbReference type="ARBA" id="ARBA00001311"/>
    </source>
</evidence>
<evidence type="ECO:0000256" key="4">
    <source>
        <dbReference type="ARBA" id="ARBA00012922"/>
    </source>
</evidence>
<dbReference type="Gene3D" id="3.90.1300.10">
    <property type="entry name" value="Amidase signature (AS) domain"/>
    <property type="match status" value="1"/>
</dbReference>
<comment type="similarity">
    <text evidence="3">Belongs to the amidase family.</text>
</comment>
<dbReference type="InterPro" id="IPR013536">
    <property type="entry name" value="WLM_dom"/>
</dbReference>
<keyword evidence="5" id="KW-0479">Metal-binding</keyword>